<sequence>MSRTYHGKVPEAFALVKYEEEDQQKFDGVSTNNTILFMAVLDLND</sequence>
<dbReference type="AlphaFoldDB" id="A0A9N9FZ94"/>
<dbReference type="EMBL" id="CAJVPS010002528">
    <property type="protein sequence ID" value="CAG8570684.1"/>
    <property type="molecule type" value="Genomic_DNA"/>
</dbReference>
<evidence type="ECO:0000313" key="2">
    <source>
        <dbReference type="Proteomes" id="UP000789508"/>
    </source>
</evidence>
<proteinExistence type="predicted"/>
<name>A0A9N9FZ94_9GLOM</name>
<organism evidence="1 2">
    <name type="scientific">Ambispora leptoticha</name>
    <dbReference type="NCBI Taxonomy" id="144679"/>
    <lineage>
        <taxon>Eukaryota</taxon>
        <taxon>Fungi</taxon>
        <taxon>Fungi incertae sedis</taxon>
        <taxon>Mucoromycota</taxon>
        <taxon>Glomeromycotina</taxon>
        <taxon>Glomeromycetes</taxon>
        <taxon>Archaeosporales</taxon>
        <taxon>Ambisporaceae</taxon>
        <taxon>Ambispora</taxon>
    </lineage>
</organism>
<protein>
    <submittedName>
        <fullName evidence="1">12484_t:CDS:1</fullName>
    </submittedName>
</protein>
<gene>
    <name evidence="1" type="ORF">ALEPTO_LOCUS6796</name>
</gene>
<accession>A0A9N9FZ94</accession>
<keyword evidence="2" id="KW-1185">Reference proteome</keyword>
<reference evidence="1" key="1">
    <citation type="submission" date="2021-06" db="EMBL/GenBank/DDBJ databases">
        <authorList>
            <person name="Kallberg Y."/>
            <person name="Tangrot J."/>
            <person name="Rosling A."/>
        </authorList>
    </citation>
    <scope>NUCLEOTIDE SEQUENCE</scope>
    <source>
        <strain evidence="1">FL130A</strain>
    </source>
</reference>
<dbReference type="Proteomes" id="UP000789508">
    <property type="component" value="Unassembled WGS sequence"/>
</dbReference>
<comment type="caution">
    <text evidence="1">The sequence shown here is derived from an EMBL/GenBank/DDBJ whole genome shotgun (WGS) entry which is preliminary data.</text>
</comment>
<evidence type="ECO:0000313" key="1">
    <source>
        <dbReference type="EMBL" id="CAG8570684.1"/>
    </source>
</evidence>